<evidence type="ECO:0000313" key="1">
    <source>
        <dbReference type="EMBL" id="KAI9904753.1"/>
    </source>
</evidence>
<reference evidence="1" key="1">
    <citation type="submission" date="2022-10" db="EMBL/GenBank/DDBJ databases">
        <title>Complete Genome of Trichothecium roseum strain YXFP-22015, a Plant Pathogen Isolated from Citrus.</title>
        <authorList>
            <person name="Wang Y."/>
            <person name="Zhu L."/>
        </authorList>
    </citation>
    <scope>NUCLEOTIDE SEQUENCE</scope>
    <source>
        <strain evidence="1">YXFP-22015</strain>
    </source>
</reference>
<dbReference type="Proteomes" id="UP001163324">
    <property type="component" value="Chromosome 1"/>
</dbReference>
<comment type="caution">
    <text evidence="1">The sequence shown here is derived from an EMBL/GenBank/DDBJ whole genome shotgun (WGS) entry which is preliminary data.</text>
</comment>
<name>A0ACC0VF72_9HYPO</name>
<keyword evidence="2" id="KW-1185">Reference proteome</keyword>
<gene>
    <name evidence="1" type="ORF">N3K66_001282</name>
</gene>
<accession>A0ACC0VF72</accession>
<sequence length="1368" mass="155617">MSTASQSSWKPDHRLRHSSRNISKSARASRAHHNLVDHEEARSFALRTAFLHYLLQPKAKRKQYIAAPPKTAAKSHQSVGQLIQEYGSGSSSSLKLPHNFATPLLGRVGGVLRGNERLPGYNDAAVKRSFAEAYTALSEKNFRKTIDKERKFEPLVLIFYSQATKAAKAGRAYDDDSWKGLPDRHLALFIRLALSVFKDYGHDKDRPELTARLKTLEDKLLRNDQNLVGNDADGTGKTIEVTIPLSYDVKDMPLVQVVASIFGLSLSDVQAEINDNRSTWTEEAALKDLKSYQLRLNSDMPGALCSHDFDLDEAFEEWKKAEAPHLSQMMLDLLTAKPALAKTSTTAPTDRTPSSRPQSMFIDEQAFADLNRAMSPVEGSNEFDPTAALNSLTLGEASSIRTVANDETLYTFIPSNPRAFYKYILQHAMSFDQLHADPEVDYQPLSKQSMDLMTELCVRWRIPQSSRLISILEIAAKKFTDREIVAEELDTTFDFIKTPLPEVQKPPHIHMYSAPLTEIESSRWTIHDLAAYQHTLYSLHDSLLRELYDLLEKCYDTKAPNIGAVMFILDSHIHQDPNFSPRPDAAAEFSEHLADGLRAKAKDVYRQYMEKEIPSDHQQWDFAHVVKLGKAVAKVCDRIRKRYKSMPEIMGVNPLAILVEEIFPSFEGDAAAIIRAIMQGIESQGLELSIEDGFELYRELVAIRTIHRESLPLEHPFGFDIEELLVGFVWRWISHAEGRMVDFVDQAIKQDQFQVRTDSLDRMPMDSERHSVSIIDLFMLFNQTTDQVFKLDWENDEHHARFMTVLARSFATGIGRYCETVEQRFAREMDRPSAEEIAAQNKSTQERWMQYAKDAWNNREKAEPFQFYAESFVKLNNVEYAMQELDKLERSMDADACATLLSQIDGPKKKGKKPNKYTFTVKVVEAEDLKACDPNGLSDPYVVFGDEYQKRLYKTRVIQRNLNPRWDESFDVTVTGAVNMIATVWDYDTFGDHDYVGRTSVKLDPVHFSDYLPREFWLDLDSQGRVLIRVSMEGERDDIQFHFGKAFRHLKRTERDMVRKITDKLTSQISATLSHETLKNLLGMGLGASVTNLWKKRTSTIPVATPAQIEAVLTPLFAYFDENFAIMKLTLTDATMIAVMTRLWKEVLMTIEKLLVPPLSEKPSLQKPLTRRELDVVYHWLEMLFAFFNARDEQSGEQLGVPAEVLKSPKWHELASLNFFYFEDTNSLIRESERMAAATAQRAQQSLLNGPSTQQRSLAPSAALGPSGGFASMGTIRRGKSIMMSRNLGTMRKAKEAKRREAQADPSDDMILRILRMRPEAVPYLKERHRQRERQAATAAAALIVKNSVNQGWSGGGGQFGRNNLPRR</sequence>
<dbReference type="EMBL" id="CM047940">
    <property type="protein sequence ID" value="KAI9904753.1"/>
    <property type="molecule type" value="Genomic_DNA"/>
</dbReference>
<proteinExistence type="predicted"/>
<protein>
    <submittedName>
        <fullName evidence="1">Uncharacterized protein</fullName>
    </submittedName>
</protein>
<organism evidence="1 2">
    <name type="scientific">Trichothecium roseum</name>
    <dbReference type="NCBI Taxonomy" id="47278"/>
    <lineage>
        <taxon>Eukaryota</taxon>
        <taxon>Fungi</taxon>
        <taxon>Dikarya</taxon>
        <taxon>Ascomycota</taxon>
        <taxon>Pezizomycotina</taxon>
        <taxon>Sordariomycetes</taxon>
        <taxon>Hypocreomycetidae</taxon>
        <taxon>Hypocreales</taxon>
        <taxon>Hypocreales incertae sedis</taxon>
        <taxon>Trichothecium</taxon>
    </lineage>
</organism>
<evidence type="ECO:0000313" key="2">
    <source>
        <dbReference type="Proteomes" id="UP001163324"/>
    </source>
</evidence>